<dbReference type="RefSeq" id="WP_103083003.1">
    <property type="nucleotide sequence ID" value="NZ_CP021850.1"/>
</dbReference>
<dbReference type="GO" id="GO:0015074">
    <property type="term" value="P:DNA integration"/>
    <property type="evidence" value="ECO:0007669"/>
    <property type="project" value="UniProtKB-KW"/>
</dbReference>
<gene>
    <name evidence="12" type="ORF">CDQ84_17330</name>
</gene>
<dbReference type="PROSITE" id="PS51900">
    <property type="entry name" value="CB"/>
    <property type="match status" value="1"/>
</dbReference>
<protein>
    <submittedName>
        <fullName evidence="12">Recombinase XerC</fullName>
    </submittedName>
</protein>
<evidence type="ECO:0000259" key="11">
    <source>
        <dbReference type="PROSITE" id="PS51900"/>
    </source>
</evidence>
<dbReference type="KEGG" id="cthd:CDO33_08810"/>
<dbReference type="InterPro" id="IPR002104">
    <property type="entry name" value="Integrase_catalytic"/>
</dbReference>
<keyword evidence="4" id="KW-0159">Chromosome partition</keyword>
<evidence type="ECO:0000256" key="2">
    <source>
        <dbReference type="ARBA" id="ARBA00022490"/>
    </source>
</evidence>
<dbReference type="EMBL" id="NIOJ01000070">
    <property type="protein sequence ID" value="PNT95286.1"/>
    <property type="molecule type" value="Genomic_DNA"/>
</dbReference>
<evidence type="ECO:0000256" key="4">
    <source>
        <dbReference type="ARBA" id="ARBA00022829"/>
    </source>
</evidence>
<dbReference type="InterPro" id="IPR010998">
    <property type="entry name" value="Integrase_recombinase_N"/>
</dbReference>
<comment type="caution">
    <text evidence="12">The sequence shown here is derived from an EMBL/GenBank/DDBJ whole genome shotgun (WGS) entry which is preliminary data.</text>
</comment>
<reference evidence="12 13" key="1">
    <citation type="submission" date="2017-06" db="EMBL/GenBank/DDBJ databases">
        <title>Investigating the central metabolism of Clostridium thermosuccinogenes.</title>
        <authorList>
            <person name="Koendjbiharie J.G."/>
            <person name="van Kranenburg R."/>
        </authorList>
    </citation>
    <scope>NUCLEOTIDE SEQUENCE [LARGE SCALE GENOMIC DNA]</scope>
    <source>
        <strain evidence="12 13">DSM 5806</strain>
    </source>
</reference>
<evidence type="ECO:0000313" key="13">
    <source>
        <dbReference type="Proteomes" id="UP000236151"/>
    </source>
</evidence>
<sequence length="324" mass="37205">MENSPSIVKDFLNYMMTIKGKSKNTLKEYFYDLRLFFRFIKMDRKLTTETDINNVDISDVDIELIKTITLSDLYSFMSYVSRERDNNANSRARKVASIKSFFNYLTTKARLLEHNPAVELESPKIIKRLPRYLNIEESKMLLASVSGKNRERDYAILTLFLNCGLRLSELVSININKIKNDTLTVIGKGNKERTIYLNKACKSALNAYLRVRPVEGVIDKNALFLSERKKRISNKTVQYIVKKYIIAAGLDPERYSTHKLRHTAATLMYKHGHVDIRALQEILGHESVSTTEIYTHVDNQQLKEAVDSNPLAEIAAAGDEKNEP</sequence>
<name>A0A2K2F7G8_9CLOT</name>
<dbReference type="InterPro" id="IPR011010">
    <property type="entry name" value="DNA_brk_join_enz"/>
</dbReference>
<dbReference type="GO" id="GO:0051301">
    <property type="term" value="P:cell division"/>
    <property type="evidence" value="ECO:0007669"/>
    <property type="project" value="UniProtKB-KW"/>
</dbReference>
<evidence type="ECO:0000313" key="12">
    <source>
        <dbReference type="EMBL" id="PNT95286.1"/>
    </source>
</evidence>
<dbReference type="GO" id="GO:0006310">
    <property type="term" value="P:DNA recombination"/>
    <property type="evidence" value="ECO:0007669"/>
    <property type="project" value="UniProtKB-KW"/>
</dbReference>
<accession>A0A2K2F7G8</accession>
<dbReference type="PROSITE" id="PS51898">
    <property type="entry name" value="TYR_RECOMBINASE"/>
    <property type="match status" value="1"/>
</dbReference>
<dbReference type="Proteomes" id="UP000236151">
    <property type="component" value="Unassembled WGS sequence"/>
</dbReference>
<dbReference type="Gene3D" id="1.10.150.130">
    <property type="match status" value="1"/>
</dbReference>
<evidence type="ECO:0000256" key="8">
    <source>
        <dbReference type="ARBA" id="ARBA00023306"/>
    </source>
</evidence>
<dbReference type="InterPro" id="IPR050090">
    <property type="entry name" value="Tyrosine_recombinase_XerCD"/>
</dbReference>
<evidence type="ECO:0000259" key="10">
    <source>
        <dbReference type="PROSITE" id="PS51898"/>
    </source>
</evidence>
<feature type="domain" description="Core-binding (CB)" evidence="11">
    <location>
        <begin position="2"/>
        <end position="106"/>
    </location>
</feature>
<keyword evidence="5" id="KW-0229">DNA integration</keyword>
<evidence type="ECO:0000256" key="9">
    <source>
        <dbReference type="PROSITE-ProRule" id="PRU01248"/>
    </source>
</evidence>
<evidence type="ECO:0000256" key="3">
    <source>
        <dbReference type="ARBA" id="ARBA00022618"/>
    </source>
</evidence>
<keyword evidence="6 9" id="KW-0238">DNA-binding</keyword>
<dbReference type="GO" id="GO:0007059">
    <property type="term" value="P:chromosome segregation"/>
    <property type="evidence" value="ECO:0007669"/>
    <property type="project" value="UniProtKB-KW"/>
</dbReference>
<evidence type="ECO:0000256" key="5">
    <source>
        <dbReference type="ARBA" id="ARBA00022908"/>
    </source>
</evidence>
<comment type="subcellular location">
    <subcellularLocation>
        <location evidence="1">Cytoplasm</location>
    </subcellularLocation>
</comment>
<keyword evidence="3" id="KW-0132">Cell division</keyword>
<dbReference type="PANTHER" id="PTHR30349">
    <property type="entry name" value="PHAGE INTEGRASE-RELATED"/>
    <property type="match status" value="1"/>
</dbReference>
<dbReference type="GO" id="GO:0005737">
    <property type="term" value="C:cytoplasm"/>
    <property type="evidence" value="ECO:0007669"/>
    <property type="project" value="UniProtKB-SubCell"/>
</dbReference>
<dbReference type="GO" id="GO:0003677">
    <property type="term" value="F:DNA binding"/>
    <property type="evidence" value="ECO:0007669"/>
    <property type="project" value="UniProtKB-UniRule"/>
</dbReference>
<keyword evidence="8" id="KW-0131">Cell cycle</keyword>
<proteinExistence type="predicted"/>
<keyword evidence="13" id="KW-1185">Reference proteome</keyword>
<dbReference type="InterPro" id="IPR013762">
    <property type="entry name" value="Integrase-like_cat_sf"/>
</dbReference>
<keyword evidence="2" id="KW-0963">Cytoplasm</keyword>
<dbReference type="Gene3D" id="1.10.443.10">
    <property type="entry name" value="Intergrase catalytic core"/>
    <property type="match status" value="1"/>
</dbReference>
<keyword evidence="7" id="KW-0233">DNA recombination</keyword>
<evidence type="ECO:0000256" key="6">
    <source>
        <dbReference type="ARBA" id="ARBA00023125"/>
    </source>
</evidence>
<dbReference type="InterPro" id="IPR044068">
    <property type="entry name" value="CB"/>
</dbReference>
<feature type="domain" description="Tyr recombinase" evidence="10">
    <location>
        <begin position="128"/>
        <end position="307"/>
    </location>
</feature>
<dbReference type="PANTHER" id="PTHR30349:SF77">
    <property type="entry name" value="TYROSINE RECOMBINASE XERC"/>
    <property type="match status" value="1"/>
</dbReference>
<dbReference type="Pfam" id="PF00589">
    <property type="entry name" value="Phage_integrase"/>
    <property type="match status" value="1"/>
</dbReference>
<dbReference type="SUPFAM" id="SSF56349">
    <property type="entry name" value="DNA breaking-rejoining enzymes"/>
    <property type="match status" value="1"/>
</dbReference>
<dbReference type="OrthoDB" id="283809at2"/>
<evidence type="ECO:0000256" key="1">
    <source>
        <dbReference type="ARBA" id="ARBA00004496"/>
    </source>
</evidence>
<organism evidence="12 13">
    <name type="scientific">Clostridium thermosuccinogenes</name>
    <dbReference type="NCBI Taxonomy" id="84032"/>
    <lineage>
        <taxon>Bacteria</taxon>
        <taxon>Bacillati</taxon>
        <taxon>Bacillota</taxon>
        <taxon>Clostridia</taxon>
        <taxon>Eubacteriales</taxon>
        <taxon>Clostridiaceae</taxon>
        <taxon>Clostridium</taxon>
    </lineage>
</organism>
<dbReference type="AlphaFoldDB" id="A0A2K2F7G8"/>
<evidence type="ECO:0000256" key="7">
    <source>
        <dbReference type="ARBA" id="ARBA00023172"/>
    </source>
</evidence>